<comment type="caution">
    <text evidence="3">The sequence shown here is derived from an EMBL/GenBank/DDBJ whole genome shotgun (WGS) entry which is preliminary data.</text>
</comment>
<protein>
    <submittedName>
        <fullName evidence="3">Choice-of-anchor I family protein</fullName>
    </submittedName>
</protein>
<dbReference type="Proteomes" id="UP001589738">
    <property type="component" value="Unassembled WGS sequence"/>
</dbReference>
<dbReference type="EMBL" id="JBHLUU010000026">
    <property type="protein sequence ID" value="MFC0475379.1"/>
    <property type="molecule type" value="Genomic_DNA"/>
</dbReference>
<feature type="domain" description="Choice-of-anchor I" evidence="2">
    <location>
        <begin position="61"/>
        <end position="536"/>
    </location>
</feature>
<reference evidence="3 4" key="1">
    <citation type="submission" date="2024-09" db="EMBL/GenBank/DDBJ databases">
        <authorList>
            <person name="Sun Q."/>
            <person name="Mori K."/>
        </authorList>
    </citation>
    <scope>NUCLEOTIDE SEQUENCE [LARGE SCALE GENOMIC DNA]</scope>
    <source>
        <strain evidence="3 4">CGMCC 1.9126</strain>
    </source>
</reference>
<evidence type="ECO:0000313" key="4">
    <source>
        <dbReference type="Proteomes" id="UP001589738"/>
    </source>
</evidence>
<dbReference type="PANTHER" id="PTHR46928:SF1">
    <property type="entry name" value="MESENCHYME-SPECIFIC CELL SURFACE GLYCOPROTEIN"/>
    <property type="match status" value="1"/>
</dbReference>
<feature type="region of interest" description="Disordered" evidence="1">
    <location>
        <begin position="423"/>
        <end position="445"/>
    </location>
</feature>
<gene>
    <name evidence="3" type="ORF">ACFFHF_08970</name>
</gene>
<name>A0ABV6KQ36_9BACI</name>
<dbReference type="Pfam" id="PF22494">
    <property type="entry name" value="choice_anch_I"/>
    <property type="match status" value="1"/>
</dbReference>
<organism evidence="3 4">
    <name type="scientific">Robertmurraya beringensis</name>
    <dbReference type="NCBI Taxonomy" id="641660"/>
    <lineage>
        <taxon>Bacteria</taxon>
        <taxon>Bacillati</taxon>
        <taxon>Bacillota</taxon>
        <taxon>Bacilli</taxon>
        <taxon>Bacillales</taxon>
        <taxon>Bacillaceae</taxon>
        <taxon>Robertmurraya</taxon>
    </lineage>
</organism>
<dbReference type="RefSeq" id="WP_377057905.1">
    <property type="nucleotide sequence ID" value="NZ_JBHLUU010000026.1"/>
</dbReference>
<evidence type="ECO:0000259" key="2">
    <source>
        <dbReference type="Pfam" id="PF22494"/>
    </source>
</evidence>
<dbReference type="NCBIfam" id="NF038117">
    <property type="entry name" value="choice_anch_I"/>
    <property type="match status" value="1"/>
</dbReference>
<dbReference type="InterPro" id="IPR052956">
    <property type="entry name" value="Mesenchyme-surface_protein"/>
</dbReference>
<accession>A0ABV6KQ36</accession>
<evidence type="ECO:0000313" key="3">
    <source>
        <dbReference type="EMBL" id="MFC0475379.1"/>
    </source>
</evidence>
<sequence>MLKSKAILGLAMVGGVLAGTLQLSGTPVLAKNETPILHTESINGKLSYIGNYQTGMSNKDGGIAEIVKYNKDNQKMYLVNGAAQSVDIVSIANMTSNNKTEFKIDTRLDIAAMGQAHGFTSGDITSIDINTSEKIIAIAVQGVTYQDNGSIVILNYDGKYIKHFEAGVQPDMVTFSHDFKYLLSANEGEPREGYSAAGVMDPKGSITIIDIKKGVNKATAQTIGFDKFDSQEARATLVENGVLLKPDAAPSVDLEPEYISVSDNSRYAYVSLQEANSVATIDLKTQEIISVKGLGFKDHNVEENALDALKDGQVNLTTQNLYGTYMPDGIDSQKIGGKRYLFTANEGDGREWGEYEDTGSYTFPGTSFKIDTILNTERDGLEADKTYIYGSRSFSIWDADTMEQVYDSGSDFERITGELYPEAFNSSNNKTELDSRSGKKGPEPEDIKVMKVNGKTFAFIGLERTGGIMMYDVTNVQKVKFHDYVNLRDFSGTDVSSSGDLAPEGLCLVEAKNSPTGKPLMLVANEVSGNVRVFEINGR</sequence>
<dbReference type="InterPro" id="IPR015943">
    <property type="entry name" value="WD40/YVTN_repeat-like_dom_sf"/>
</dbReference>
<evidence type="ECO:0000256" key="1">
    <source>
        <dbReference type="SAM" id="MobiDB-lite"/>
    </source>
</evidence>
<dbReference type="SUPFAM" id="SSF75011">
    <property type="entry name" value="3-carboxy-cis,cis-mucoante lactonizing enzyme"/>
    <property type="match status" value="1"/>
</dbReference>
<dbReference type="Gene3D" id="2.130.10.10">
    <property type="entry name" value="YVTN repeat-like/Quinoprotein amine dehydrogenase"/>
    <property type="match status" value="1"/>
</dbReference>
<proteinExistence type="predicted"/>
<dbReference type="InterPro" id="IPR055188">
    <property type="entry name" value="Choice_anch_I"/>
</dbReference>
<keyword evidence="4" id="KW-1185">Reference proteome</keyword>
<feature type="compositionally biased region" description="Basic and acidic residues" evidence="1">
    <location>
        <begin position="431"/>
        <end position="445"/>
    </location>
</feature>
<dbReference type="PANTHER" id="PTHR46928">
    <property type="entry name" value="MESENCHYME-SPECIFIC CELL SURFACE GLYCOPROTEIN"/>
    <property type="match status" value="1"/>
</dbReference>